<evidence type="ECO:0000313" key="1">
    <source>
        <dbReference type="EMBL" id="EDO07086.1"/>
    </source>
</evidence>
<dbReference type="VEuPathDB" id="PiroplasmaDB:BBOV_IV007300"/>
<dbReference type="RefSeq" id="XP_001610654.1">
    <property type="nucleotide sequence ID" value="XM_001610604.1"/>
</dbReference>
<dbReference type="KEGG" id="bbo:BBOV_IV007300"/>
<dbReference type="AlphaFoldDB" id="A7ARB7"/>
<sequence>MMGIHRVIGTKLLITKALLHSQKGAVMCSGYTSVADLPRLLETSERQYTISSHMYTTTSLVLHFIDKDTLDNGYKVYIAGDPSGCVRVRIPLDRQLLEPLEGKSYMLIDVGVVVIRGMLHIEVLAGSRLMPCSDDNGFHVRRDNDVSTDYVCEIIGKENVLNTAVAL</sequence>
<evidence type="ECO:0000313" key="2">
    <source>
        <dbReference type="Proteomes" id="UP000002173"/>
    </source>
</evidence>
<protein>
    <submittedName>
        <fullName evidence="1">Uncharacterized protein</fullName>
    </submittedName>
</protein>
<gene>
    <name evidence="1" type="ORF">BBOV_IV007300</name>
</gene>
<keyword evidence="2" id="KW-1185">Reference proteome</keyword>
<dbReference type="EMBL" id="AAXT01000002">
    <property type="protein sequence ID" value="EDO07086.1"/>
    <property type="molecule type" value="Genomic_DNA"/>
</dbReference>
<organism evidence="1 2">
    <name type="scientific">Babesia bovis</name>
    <dbReference type="NCBI Taxonomy" id="5865"/>
    <lineage>
        <taxon>Eukaryota</taxon>
        <taxon>Sar</taxon>
        <taxon>Alveolata</taxon>
        <taxon>Apicomplexa</taxon>
        <taxon>Aconoidasida</taxon>
        <taxon>Piroplasmida</taxon>
        <taxon>Babesiidae</taxon>
        <taxon>Babesia</taxon>
    </lineage>
</organism>
<dbReference type="GeneID" id="5478888"/>
<dbReference type="InParanoid" id="A7ARB7"/>
<dbReference type="Proteomes" id="UP000002173">
    <property type="component" value="Unassembled WGS sequence"/>
</dbReference>
<reference evidence="2" key="3">
    <citation type="journal article" date="2021" name="Int. J. Parasitol.">
        <title>Comparative analysis of gene expression between Babesia bovis blood stages and kinetes allowed by improved genome annotation.</title>
        <authorList>
            <person name="Ueti M.W."/>
            <person name="Johnson W.C."/>
            <person name="Kappmeyer L.S."/>
            <person name="Herndon D.R."/>
            <person name="Mousel M.R."/>
            <person name="Reif K.E."/>
            <person name="Taus N.S."/>
            <person name="Ifeonu O.O."/>
            <person name="Silva J.C."/>
            <person name="Suarez C.E."/>
            <person name="Brayton K.A."/>
        </authorList>
    </citation>
    <scope>NUCLEOTIDE SEQUENCE [LARGE SCALE GENOMIC DNA]</scope>
</reference>
<name>A7ARB7_BABBO</name>
<accession>A7ARB7</accession>
<comment type="caution">
    <text evidence="1">The sequence shown here is derived from an EMBL/GenBank/DDBJ whole genome shotgun (WGS) entry which is preliminary data.</text>
</comment>
<proteinExistence type="predicted"/>
<reference evidence="2" key="2">
    <citation type="journal article" date="2020" name="Data Brief">
        <title>Transcriptome dataset of Babesia bovis life stages within vertebrate and invertebrate hosts.</title>
        <authorList>
            <person name="Ueti M.W."/>
            <person name="Johnson W.C."/>
            <person name="Kappmeyer L.S."/>
            <person name="Herndon D.R."/>
            <person name="Mousel M.R."/>
            <person name="Reif K.E."/>
            <person name="Taus N.S."/>
            <person name="Ifeonu O.O."/>
            <person name="Silva J.C."/>
            <person name="Suarez C.E."/>
            <person name="Brayton K.A."/>
        </authorList>
    </citation>
    <scope>NUCLEOTIDE SEQUENCE [LARGE SCALE GENOMIC DNA]</scope>
</reference>
<dbReference type="OMA" id="HNERSDI"/>
<reference evidence="1 2" key="1">
    <citation type="journal article" date="2007" name="PLoS Pathog.">
        <title>Genome sequence of Babesia bovis and comparative analysis of apicomplexan hemoprotozoa.</title>
        <authorList>
            <person name="Brayton K.A."/>
            <person name="Lau A.O.T."/>
            <person name="Herndon D.R."/>
            <person name="Hannick L."/>
            <person name="Kappmeyer L.S."/>
            <person name="Berens S.J."/>
            <person name="Bidwell S.L."/>
            <person name="Brown W.C."/>
            <person name="Crabtree J."/>
            <person name="Fadrosh D."/>
            <person name="Feldblum T."/>
            <person name="Forberger H.A."/>
            <person name="Haas B.J."/>
            <person name="Howell J.M."/>
            <person name="Khouri H."/>
            <person name="Koo H."/>
            <person name="Mann D.J."/>
            <person name="Norimine J."/>
            <person name="Paulsen I.T."/>
            <person name="Radune D."/>
            <person name="Ren Q."/>
            <person name="Smith R.K. Jr."/>
            <person name="Suarez C.E."/>
            <person name="White O."/>
            <person name="Wortman J.R."/>
            <person name="Knowles D.P. Jr."/>
            <person name="McElwain T.F."/>
            <person name="Nene V.M."/>
        </authorList>
    </citation>
    <scope>NUCLEOTIDE SEQUENCE [LARGE SCALE GENOMIC DNA]</scope>
    <source>
        <strain evidence="1">T2Bo</strain>
    </source>
</reference>